<dbReference type="PROSITE" id="PS50085">
    <property type="entry name" value="RAPGAP"/>
    <property type="match status" value="1"/>
</dbReference>
<evidence type="ECO:0000259" key="4">
    <source>
        <dbReference type="PROSITE" id="PS50085"/>
    </source>
</evidence>
<feature type="region of interest" description="Disordered" evidence="3">
    <location>
        <begin position="367"/>
        <end position="422"/>
    </location>
</feature>
<feature type="compositionally biased region" description="Polar residues" evidence="3">
    <location>
        <begin position="1929"/>
        <end position="1949"/>
    </location>
</feature>
<dbReference type="GO" id="GO:0005096">
    <property type="term" value="F:GTPase activator activity"/>
    <property type="evidence" value="ECO:0007669"/>
    <property type="project" value="UniProtKB-KW"/>
</dbReference>
<feature type="region of interest" description="Disordered" evidence="3">
    <location>
        <begin position="1619"/>
        <end position="1640"/>
    </location>
</feature>
<feature type="compositionally biased region" description="Polar residues" evidence="3">
    <location>
        <begin position="1902"/>
        <end position="1911"/>
    </location>
</feature>
<dbReference type="Proteomes" id="UP001497525">
    <property type="component" value="Unassembled WGS sequence"/>
</dbReference>
<evidence type="ECO:0000313" key="5">
    <source>
        <dbReference type="EMBL" id="CAL5138338.1"/>
    </source>
</evidence>
<evidence type="ECO:0000256" key="2">
    <source>
        <dbReference type="ARBA" id="ARBA00022553"/>
    </source>
</evidence>
<dbReference type="InterPro" id="IPR016024">
    <property type="entry name" value="ARM-type_fold"/>
</dbReference>
<feature type="compositionally biased region" description="Basic and acidic residues" evidence="3">
    <location>
        <begin position="1113"/>
        <end position="1124"/>
    </location>
</feature>
<feature type="compositionally biased region" description="Polar residues" evidence="3">
    <location>
        <begin position="370"/>
        <end position="399"/>
    </location>
</feature>
<evidence type="ECO:0000256" key="1">
    <source>
        <dbReference type="ARBA" id="ARBA00022468"/>
    </source>
</evidence>
<feature type="region of interest" description="Disordered" evidence="3">
    <location>
        <begin position="2474"/>
        <end position="2517"/>
    </location>
</feature>
<evidence type="ECO:0000256" key="3">
    <source>
        <dbReference type="SAM" id="MobiDB-lite"/>
    </source>
</evidence>
<feature type="compositionally biased region" description="Basic and acidic residues" evidence="3">
    <location>
        <begin position="402"/>
        <end position="411"/>
    </location>
</feature>
<proteinExistence type="predicted"/>
<sequence length="2561" mass="284178">MDRVFRRHRTSEVSVIKSKKKFLADKDSPQRLKHLRVLINQLPSCDLHAFFNENYSFIFHTFSEAFFLLDNEPKQKVTQAHVKELENALSVFENILLLLPDLISRKWQYNCIVEILEELLNEKNAVSIRKEGIRLFLIWYQILGANATAKCHQMFTNLVPGFGNLIFEYQKRETLCLSSVEDPELRAAVKQNEASVSTVQTGSGNLSGTSRISVTPRELGILLPLAEQPTANIPQILLQHFLKTMVSEVSRVSWSSLIQEHHLMQFWFLFEQFKRTYLPVIFPCLSPLYSIYEPNQLKSLGPDSEMIHELDDYPISFEELSVYQEELVCWLTTYIDTSPRNPCSSSVDGRFSPNYMFGLYPSDAPDARSTETGNLSVSSPPPTISTQSHSDLNQSSGLTSGLRREGDRSDGNSDAPRSSLFEPLGSRTASISIPPAEGGESHRPSVFRAPARLQERAAVPAKDITLVCAVLYGCRQNINLMHDILHHAFLLPIQCYKALFAVVSVYSSWIEDKPSRPVFLQETDISDIVFTQRGNRDAPERYVSSDEKSHDGDDEAEDLVIAGRIDRQNCEPAKSFPISDSVQPTLIGHAIRSDSDSSSVTASIHNDIKNPSKPNTEELRGCLQTSIQLMLENMAKVFLLTCPPSLRTVELDQSGKTSTRTVDYLREQVELCRKILHIFRVAANSNELDPDTWTRLLSILLEVMSSTMIDVSPSDRTNNCWLTCEKLIQALFQTMNVALLRASLFAPISHDPWNQCMAVYSQLTHWPALITEWRKVMQTLTATMAKFVYGVDLSDLPQEKKNRRGKISSGIGSSIRVRPKSFTETAIGYHPSIPNSQPTGLPLPNLGQSGVHATSVDRGLGGKPTINDEESAHGRGSGLSGEIFHAPNNSQDSGRSGDPPYDTTDDSGTLDFAVKNGDAADEEESISLEMNEALGDEEVELGDADTLLKSRANSRTLLPRSLVNSPEHTLKSGTLVPNSHDFPGLRRVASDLDEKMRSRSLLTHSIHDPTFDGLDGLERPAHRPELVNEEKLARLRNFSVSPDSLSALSVGSAVVSHKSHHSIVPDSRDSRSFIQNGPNADPDLALSTSPAGVDDDSFSAASHNDSMANSRASADDSGGRESKPVAKPCNGSYNPDPSEEELLLTNSREPVISPELIRPNSSAIRRDDVVRSIMQPRNSATIDRTTSKSQLDKSLDQPQDLPLLRCILAGGIACGWTQESVVVCWHRFLGILGNVNKIESTSNLEKVYLYFADLVSVLLKIRAHQIVDPVSDECVRPIPNYVVPIDCLLPTLFEALELRDHPDVVKLSAVRTLSDAIIRTSDGMVNDEVIAQFFRALHRFLSGSEERFVREIVRSCGVRLFSSDLPGSNLLLLDFLKGATLVINDQTSSREIPRLDALMMLICLLCYPYHFGPIESLDPTSKQPVRLKTCDDLKTQLLNLFCKSTQTDPNAEARCVGLTGLATYCIIELVHMDLTSNHRLPSLDARVEDRFIIDSITILLGMMRFHDRPVALVAVEMIHMLADYCDLFLRHTQNVPSLILQSLTWTLRSIWESSSSDKISAIDKRLLIELILAVLEWVIRIPPDLARNPIRQDIPNSESILSEILTVLYMVVCNSSSARTTNSNDGPGIEQSSGSERPDPLKEALSECKFQIDLSAFSATSSRLESSSLAVSSFLMSGFGQSWNSFQSFSDEPFQATQPVRLAARVALCHILNHLDHFPLDSQGAQINTCVQEYHDQSGDPSESATNKDVDERELSVDILEQPNLQLFALNGSILITLLSLPSPQHPVTPSIPPVGEDSAKMNNGKEHAEVPIPSDLVSLRLFAQQPTESDTPKSHTVVSDHQYTRAIIRDFSGRYSFDLSYVYGLWNGVVPPCLVELMSSTNEVKDLDNAHIEGDFGPQQRPDTIRTQRSAPPCPPPRMNPNPPPLAESQNEIKVENTNATSELQSGSPVRLRNESSGDETLASSVKSDRDSYSANSISDTTQQSTLPAPPDLLNELLIEVTSNSPECSITWKPNVSDTSAAESDPNNLNTPCFNMERLTGDQIAAQLQVDDEALNSKRKKPMACSSPESELILSGSDWNTPKTPPTSPTGVCNPAASWATNYAQFLPPRHLINQLGFLSWERRSTIELMHKSAGLVRELKHLDKLSPRETHKIAVFYVGAGQEDKQSILSNQTASLEFENFLAGLGWEIDLLTHRGFRGGLERSSRIGTSTPYYATATLEVIFHVSTRMPSSTQEDLKYKHLGNDEVMIIWTENARAFTRSVLRTQFGDVLIVISPLPNGLFRVDVRRETDVGFFGPLVKTAVLDAFVLPSLVRATAINASRAIRAMKPGYRAHYEDRASSLKQIIARYTMPSCFEDFTQSVLLPGFPTEQVSPRESQFLYPDKDVMSSMRLRDRLQQPSLSIIPPLSAASNIPQVSLSGSRSGPVARDTSAAMGRASQITVIQRPILRRKDSRPVSVSFGNLNVAFVEDAQGEAETDSADSHGETHRPHRRRHSHSRRHHSTKHPSAGHRPSLRHVHSTLVASRSDTTAYSDSNAPVLIRPHVLRHMFTTRSRHLEDG</sequence>
<feature type="compositionally biased region" description="Pro residues" evidence="3">
    <location>
        <begin position="1913"/>
        <end position="1927"/>
    </location>
</feature>
<feature type="region of interest" description="Disordered" evidence="3">
    <location>
        <begin position="1061"/>
        <end position="1147"/>
    </location>
</feature>
<dbReference type="FunFam" id="3.40.50.11210:FF:000001">
    <property type="entry name" value="Ral GTPase-activating protein subunit alpha-1 isoform 1"/>
    <property type="match status" value="1"/>
</dbReference>
<evidence type="ECO:0000313" key="6">
    <source>
        <dbReference type="Proteomes" id="UP001497525"/>
    </source>
</evidence>
<dbReference type="PANTHER" id="PTHR10063">
    <property type="entry name" value="TUBERIN"/>
    <property type="match status" value="1"/>
</dbReference>
<feature type="compositionally biased region" description="Basic residues" evidence="3">
    <location>
        <begin position="2490"/>
        <end position="2517"/>
    </location>
</feature>
<dbReference type="InterPro" id="IPR000331">
    <property type="entry name" value="Rap/Ran_GAP_dom"/>
</dbReference>
<feature type="region of interest" description="Disordered" evidence="3">
    <location>
        <begin position="1892"/>
        <end position="1991"/>
    </location>
</feature>
<feature type="region of interest" description="Disordered" evidence="3">
    <location>
        <begin position="2416"/>
        <end position="2439"/>
    </location>
</feature>
<dbReference type="GO" id="GO:0005737">
    <property type="term" value="C:cytoplasm"/>
    <property type="evidence" value="ECO:0007669"/>
    <property type="project" value="TreeGrafter"/>
</dbReference>
<gene>
    <name evidence="5" type="ORF">CDAUBV1_LOCUS12931</name>
</gene>
<feature type="region of interest" description="Disordered" evidence="3">
    <location>
        <begin position="2058"/>
        <end position="2092"/>
    </location>
</feature>
<dbReference type="GO" id="GO:0051056">
    <property type="term" value="P:regulation of small GTPase mediated signal transduction"/>
    <property type="evidence" value="ECO:0007669"/>
    <property type="project" value="InterPro"/>
</dbReference>
<feature type="compositionally biased region" description="Polar residues" evidence="3">
    <location>
        <begin position="1099"/>
        <end position="1112"/>
    </location>
</feature>
<dbReference type="EMBL" id="CAXLJL010000489">
    <property type="protein sequence ID" value="CAL5138338.1"/>
    <property type="molecule type" value="Genomic_DNA"/>
</dbReference>
<keyword evidence="1" id="KW-0343">GTPase activation</keyword>
<dbReference type="InterPro" id="IPR046859">
    <property type="entry name" value="RGPA/RALGAPB_N"/>
</dbReference>
<name>A0AAV2TM73_CALDB</name>
<dbReference type="SUPFAM" id="SSF48371">
    <property type="entry name" value="ARM repeat"/>
    <property type="match status" value="1"/>
</dbReference>
<keyword evidence="2" id="KW-0597">Phosphoprotein</keyword>
<comment type="caution">
    <text evidence="5">The sequence shown here is derived from an EMBL/GenBank/DDBJ whole genome shotgun (WGS) entry which is preliminary data.</text>
</comment>
<reference evidence="5" key="1">
    <citation type="submission" date="2024-06" db="EMBL/GenBank/DDBJ databases">
        <authorList>
            <person name="Liu X."/>
            <person name="Lenzi L."/>
            <person name="Haldenby T S."/>
            <person name="Uol C."/>
        </authorList>
    </citation>
    <scope>NUCLEOTIDE SEQUENCE</scope>
</reference>
<accession>A0AAV2TM73</accession>
<dbReference type="PANTHER" id="PTHR10063:SF11">
    <property type="entry name" value="RHO GTPASE-ACTIVATING PROTEIN CG5521-RELATED"/>
    <property type="match status" value="1"/>
</dbReference>
<feature type="compositionally biased region" description="Polar residues" evidence="3">
    <location>
        <begin position="1974"/>
        <end position="1988"/>
    </location>
</feature>
<dbReference type="InterPro" id="IPR035974">
    <property type="entry name" value="Rap/Ran-GAP_sf"/>
</dbReference>
<dbReference type="Pfam" id="PF20412">
    <property type="entry name" value="RALGAPB_N"/>
    <property type="match status" value="1"/>
</dbReference>
<feature type="compositionally biased region" description="Polar residues" evidence="3">
    <location>
        <begin position="1619"/>
        <end position="1635"/>
    </location>
</feature>
<dbReference type="Gene3D" id="3.40.50.11210">
    <property type="entry name" value="Rap/Ran-GAP"/>
    <property type="match status" value="1"/>
</dbReference>
<dbReference type="SUPFAM" id="SSF111347">
    <property type="entry name" value="Rap/Ran-GAP"/>
    <property type="match status" value="1"/>
</dbReference>
<dbReference type="Pfam" id="PF02145">
    <property type="entry name" value="Rap_GAP"/>
    <property type="match status" value="1"/>
</dbReference>
<organism evidence="5 6">
    <name type="scientific">Calicophoron daubneyi</name>
    <name type="common">Rumen fluke</name>
    <name type="synonym">Paramphistomum daubneyi</name>
    <dbReference type="NCBI Taxonomy" id="300641"/>
    <lineage>
        <taxon>Eukaryota</taxon>
        <taxon>Metazoa</taxon>
        <taxon>Spiralia</taxon>
        <taxon>Lophotrochozoa</taxon>
        <taxon>Platyhelminthes</taxon>
        <taxon>Trematoda</taxon>
        <taxon>Digenea</taxon>
        <taxon>Plagiorchiida</taxon>
        <taxon>Pronocephalata</taxon>
        <taxon>Paramphistomoidea</taxon>
        <taxon>Paramphistomidae</taxon>
        <taxon>Calicophoron</taxon>
    </lineage>
</organism>
<feature type="region of interest" description="Disordered" evidence="3">
    <location>
        <begin position="830"/>
        <end position="909"/>
    </location>
</feature>
<protein>
    <recommendedName>
        <fullName evidence="4">Rap-GAP domain-containing protein</fullName>
    </recommendedName>
</protein>
<dbReference type="InterPro" id="IPR027107">
    <property type="entry name" value="Tuberin/Ral-act_asu"/>
</dbReference>
<feature type="domain" description="Rap-GAP" evidence="4">
    <location>
        <begin position="2141"/>
        <end position="2347"/>
    </location>
</feature>
<dbReference type="GO" id="GO:0005634">
    <property type="term" value="C:nucleus"/>
    <property type="evidence" value="ECO:0007669"/>
    <property type="project" value="InterPro"/>
</dbReference>